<accession>R9P603</accession>
<evidence type="ECO:0000313" key="1">
    <source>
        <dbReference type="EMBL" id="GAC96682.1"/>
    </source>
</evidence>
<organism evidence="1 2">
    <name type="scientific">Pseudozyma hubeiensis (strain SY62)</name>
    <name type="common">Yeast</name>
    <dbReference type="NCBI Taxonomy" id="1305764"/>
    <lineage>
        <taxon>Eukaryota</taxon>
        <taxon>Fungi</taxon>
        <taxon>Dikarya</taxon>
        <taxon>Basidiomycota</taxon>
        <taxon>Ustilaginomycotina</taxon>
        <taxon>Ustilaginomycetes</taxon>
        <taxon>Ustilaginales</taxon>
        <taxon>Ustilaginaceae</taxon>
        <taxon>Pseudozyma</taxon>
    </lineage>
</organism>
<dbReference type="GeneID" id="24109548"/>
<name>R9P603_PSEHS</name>
<dbReference type="Proteomes" id="UP000014071">
    <property type="component" value="Unassembled WGS sequence"/>
</dbReference>
<dbReference type="AlphaFoldDB" id="R9P603"/>
<sequence>MSFESLFGTIREQREAYVDRNGYRMMLGNAAFGRMYKRLTGLDHRVRRDDRSTAKNFASISRLLLTGFRRI</sequence>
<dbReference type="EMBL" id="DF238805">
    <property type="protein sequence ID" value="GAC96682.1"/>
    <property type="molecule type" value="Genomic_DNA"/>
</dbReference>
<dbReference type="HOGENOM" id="CLU_2741136_0_0_1"/>
<keyword evidence="2" id="KW-1185">Reference proteome</keyword>
<dbReference type="RefSeq" id="XP_012190269.1">
    <property type="nucleotide sequence ID" value="XM_012334879.1"/>
</dbReference>
<proteinExistence type="predicted"/>
<evidence type="ECO:0000313" key="2">
    <source>
        <dbReference type="Proteomes" id="UP000014071"/>
    </source>
</evidence>
<reference evidence="2" key="1">
    <citation type="journal article" date="2013" name="Genome Announc.">
        <title>Draft genome sequence of the basidiomycetous yeast-like fungus Pseudozyma hubeiensis SY62, which produces an abundant amount of the biosurfactant mannosylerythritol lipids.</title>
        <authorList>
            <person name="Konishi M."/>
            <person name="Hatada Y."/>
            <person name="Horiuchi J."/>
        </authorList>
    </citation>
    <scope>NUCLEOTIDE SEQUENCE [LARGE SCALE GENOMIC DNA]</scope>
    <source>
        <strain evidence="2">SY62</strain>
    </source>
</reference>
<protein>
    <submittedName>
        <fullName evidence="1">Uncharacterized protein</fullName>
    </submittedName>
</protein>
<gene>
    <name evidence="1" type="ORF">PHSY_004265</name>
</gene>